<dbReference type="PROSITE" id="PS51257">
    <property type="entry name" value="PROKAR_LIPOPROTEIN"/>
    <property type="match status" value="1"/>
</dbReference>
<dbReference type="InterPro" id="IPR008334">
    <property type="entry name" value="5'-Nucleotdase_C"/>
</dbReference>
<evidence type="ECO:0000313" key="4">
    <source>
        <dbReference type="Proteomes" id="UP000290243"/>
    </source>
</evidence>
<dbReference type="SUPFAM" id="SSF55816">
    <property type="entry name" value="5'-nucleotidase (syn. UDP-sugar hydrolase), C-terminal domain"/>
    <property type="match status" value="1"/>
</dbReference>
<feature type="domain" description="5'-Nucleotidase C-terminal" evidence="2">
    <location>
        <begin position="55"/>
        <end position="95"/>
    </location>
</feature>
<dbReference type="RefSeq" id="WP_129646195.1">
    <property type="nucleotide sequence ID" value="NZ_LR215037.1"/>
</dbReference>
<evidence type="ECO:0000256" key="1">
    <source>
        <dbReference type="SAM" id="SignalP"/>
    </source>
</evidence>
<dbReference type="EMBL" id="LR215037">
    <property type="protein sequence ID" value="VEU75254.1"/>
    <property type="molecule type" value="Genomic_DNA"/>
</dbReference>
<name>A0A449B3S4_9BACT</name>
<feature type="signal peptide" evidence="1">
    <location>
        <begin position="1"/>
        <end position="24"/>
    </location>
</feature>
<evidence type="ECO:0000259" key="2">
    <source>
        <dbReference type="Pfam" id="PF02872"/>
    </source>
</evidence>
<dbReference type="KEGG" id="mmau:NCTC10168_00171"/>
<evidence type="ECO:0000313" key="3">
    <source>
        <dbReference type="EMBL" id="VEU75254.1"/>
    </source>
</evidence>
<dbReference type="AlphaFoldDB" id="A0A449B3S4"/>
<proteinExistence type="predicted"/>
<dbReference type="Pfam" id="PF02872">
    <property type="entry name" value="5_nucleotid_C"/>
    <property type="match status" value="1"/>
</dbReference>
<dbReference type="InterPro" id="IPR036907">
    <property type="entry name" value="5'-Nucleotdase_C_sf"/>
</dbReference>
<gene>
    <name evidence="3" type="ORF">NCTC10168_00171</name>
</gene>
<dbReference type="Proteomes" id="UP000290243">
    <property type="component" value="Chromosome"/>
</dbReference>
<dbReference type="GO" id="GO:0009166">
    <property type="term" value="P:nucleotide catabolic process"/>
    <property type="evidence" value="ECO:0007669"/>
    <property type="project" value="InterPro"/>
</dbReference>
<dbReference type="Gene3D" id="3.90.780.10">
    <property type="entry name" value="5'-Nucleotidase, C-terminal domain"/>
    <property type="match status" value="1"/>
</dbReference>
<sequence>MKRNKKLILLSSIAIPATTLLVVAISCSVNKYTEKDSEEQKVQYKQAYDKNGQRAYKLVDSLVMTNDKALVPDQKYYIATNDYLAIGSDQYAMLDYAKSPK</sequence>
<dbReference type="OrthoDB" id="9801679at2"/>
<reference evidence="3 4" key="1">
    <citation type="submission" date="2019-01" db="EMBL/GenBank/DDBJ databases">
        <authorList>
            <consortium name="Pathogen Informatics"/>
        </authorList>
    </citation>
    <scope>NUCLEOTIDE SEQUENCE [LARGE SCALE GENOMIC DNA]</scope>
    <source>
        <strain evidence="3 4">NCTC10168</strain>
    </source>
</reference>
<keyword evidence="1" id="KW-0732">Signal</keyword>
<accession>A0A449B3S4</accession>
<organism evidence="3 4">
    <name type="scientific">Mycoplasmopsis maculosa</name>
    <dbReference type="NCBI Taxonomy" id="114885"/>
    <lineage>
        <taxon>Bacteria</taxon>
        <taxon>Bacillati</taxon>
        <taxon>Mycoplasmatota</taxon>
        <taxon>Mycoplasmoidales</taxon>
        <taxon>Metamycoplasmataceae</taxon>
        <taxon>Mycoplasmopsis</taxon>
    </lineage>
</organism>
<keyword evidence="4" id="KW-1185">Reference proteome</keyword>
<protein>
    <submittedName>
        <fullName evidence="3">5'-nucleotidase, C-terminal domain</fullName>
    </submittedName>
</protein>
<feature type="chain" id="PRO_5019207581" evidence="1">
    <location>
        <begin position="25"/>
        <end position="101"/>
    </location>
</feature>
<dbReference type="GO" id="GO:0016787">
    <property type="term" value="F:hydrolase activity"/>
    <property type="evidence" value="ECO:0007669"/>
    <property type="project" value="InterPro"/>
</dbReference>